<dbReference type="Gene3D" id="2.60.40.420">
    <property type="entry name" value="Cupredoxins - blue copper proteins"/>
    <property type="match status" value="1"/>
</dbReference>
<gene>
    <name evidence="7" type="ORF">CA2015_0120</name>
</gene>
<keyword evidence="5" id="KW-0732">Signal</keyword>
<dbReference type="PROSITE" id="PS00196">
    <property type="entry name" value="COPPER_BLUE"/>
    <property type="match status" value="1"/>
</dbReference>
<dbReference type="STRING" id="320787.CA2015_0120"/>
<dbReference type="InterPro" id="IPR000923">
    <property type="entry name" value="BlueCu_1"/>
</dbReference>
<dbReference type="GO" id="GO:0016787">
    <property type="term" value="F:hydrolase activity"/>
    <property type="evidence" value="ECO:0007669"/>
    <property type="project" value="UniProtKB-KW"/>
</dbReference>
<keyword evidence="3" id="KW-0249">Electron transport</keyword>
<feature type="signal peptide" evidence="5">
    <location>
        <begin position="1"/>
        <end position="23"/>
    </location>
</feature>
<feature type="domain" description="Blue (type 1) copper" evidence="6">
    <location>
        <begin position="40"/>
        <end position="150"/>
    </location>
</feature>
<dbReference type="GO" id="GO:0009055">
    <property type="term" value="F:electron transfer activity"/>
    <property type="evidence" value="ECO:0007669"/>
    <property type="project" value="InterPro"/>
</dbReference>
<dbReference type="EMBL" id="CP012040">
    <property type="protein sequence ID" value="AKP49604.1"/>
    <property type="molecule type" value="Genomic_DNA"/>
</dbReference>
<dbReference type="InterPro" id="IPR028871">
    <property type="entry name" value="BlueCu_1_BS"/>
</dbReference>
<evidence type="ECO:0000259" key="6">
    <source>
        <dbReference type="Pfam" id="PF00127"/>
    </source>
</evidence>
<dbReference type="PANTHER" id="PTHR38439:SF3">
    <property type="entry name" value="COPPER-RESISTANT CUPROPROTEIN COPI"/>
    <property type="match status" value="1"/>
</dbReference>
<dbReference type="CDD" id="cd04233">
    <property type="entry name" value="Auracyanin"/>
    <property type="match status" value="1"/>
</dbReference>
<keyword evidence="8" id="KW-1185">Reference proteome</keyword>
<dbReference type="Pfam" id="PF00127">
    <property type="entry name" value="Copper-bind"/>
    <property type="match status" value="1"/>
</dbReference>
<accession>A0A0H4P667</accession>
<evidence type="ECO:0000256" key="5">
    <source>
        <dbReference type="SAM" id="SignalP"/>
    </source>
</evidence>
<protein>
    <submittedName>
        <fullName evidence="7">Putative secreted glycosyl hydrolase</fullName>
    </submittedName>
</protein>
<evidence type="ECO:0000256" key="2">
    <source>
        <dbReference type="ARBA" id="ARBA00022723"/>
    </source>
</evidence>
<dbReference type="SUPFAM" id="SSF49503">
    <property type="entry name" value="Cupredoxins"/>
    <property type="match status" value="1"/>
</dbReference>
<feature type="chain" id="PRO_5005207826" evidence="5">
    <location>
        <begin position="24"/>
        <end position="374"/>
    </location>
</feature>
<keyword evidence="2" id="KW-0479">Metal-binding</keyword>
<evidence type="ECO:0000256" key="4">
    <source>
        <dbReference type="ARBA" id="ARBA00023008"/>
    </source>
</evidence>
<keyword evidence="7" id="KW-0378">Hydrolase</keyword>
<reference evidence="7 8" key="1">
    <citation type="submission" date="2015-07" db="EMBL/GenBank/DDBJ databases">
        <authorList>
            <person name="Kim K.M."/>
        </authorList>
    </citation>
    <scope>NUCLEOTIDE SEQUENCE [LARGE SCALE GENOMIC DNA]</scope>
    <source>
        <strain evidence="7 8">KCTC 12363</strain>
    </source>
</reference>
<dbReference type="KEGG" id="camu:CA2015_0120"/>
<dbReference type="GO" id="GO:0005507">
    <property type="term" value="F:copper ion binding"/>
    <property type="evidence" value="ECO:0007669"/>
    <property type="project" value="InterPro"/>
</dbReference>
<keyword evidence="4" id="KW-0186">Copper</keyword>
<sequence length="374" mass="42297">MVIKYSTTLIFCFALLLHSALLAQGDGKKITSIELKAIPGLQFDKVRFSVAPGAEVKLTVTNSDDDMPHNMVITKPGSRADVVLAAQQLAEKGPEMNFIPKSPLVLWSIPVIYSGESKTIQFKAPEEPGIYPFVCTYPGHGFIMYGYMYVTENGIMPPLENDENIPPLRRTGDKKVQDTESAAMHHHPKLHPYDNVPPYLYRVFIEESSLASIAVHLPKQLSYCWDAALCQLQFAWQGEFLDNTDLWHGHKNAYAKVLGEIFYQEKTEFPIRIGSRESIPSPEFLRYKWIDGYPEFHYLLSGVEVHEIIHPNKEGTGLIRTIKVNNAKEPVWFLFNADGQVEYGFNKGETENGALKLSPDEAKEFTIRMTKSNK</sequence>
<keyword evidence="1" id="KW-0813">Transport</keyword>
<dbReference type="Proteomes" id="UP000036520">
    <property type="component" value="Chromosome"/>
</dbReference>
<dbReference type="RefSeq" id="WP_048640129.1">
    <property type="nucleotide sequence ID" value="NZ_CP012040.1"/>
</dbReference>
<dbReference type="PANTHER" id="PTHR38439">
    <property type="entry name" value="AURACYANIN-B"/>
    <property type="match status" value="1"/>
</dbReference>
<dbReference type="OrthoDB" id="9814063at2"/>
<dbReference type="InterPro" id="IPR008972">
    <property type="entry name" value="Cupredoxin"/>
</dbReference>
<evidence type="ECO:0000313" key="7">
    <source>
        <dbReference type="EMBL" id="AKP49604.1"/>
    </source>
</evidence>
<organism evidence="7 8">
    <name type="scientific">Cyclobacterium amurskyense</name>
    <dbReference type="NCBI Taxonomy" id="320787"/>
    <lineage>
        <taxon>Bacteria</taxon>
        <taxon>Pseudomonadati</taxon>
        <taxon>Bacteroidota</taxon>
        <taxon>Cytophagia</taxon>
        <taxon>Cytophagales</taxon>
        <taxon>Cyclobacteriaceae</taxon>
        <taxon>Cyclobacterium</taxon>
    </lineage>
</organism>
<evidence type="ECO:0000256" key="3">
    <source>
        <dbReference type="ARBA" id="ARBA00022982"/>
    </source>
</evidence>
<dbReference type="AlphaFoldDB" id="A0A0H4P667"/>
<evidence type="ECO:0000256" key="1">
    <source>
        <dbReference type="ARBA" id="ARBA00022448"/>
    </source>
</evidence>
<name>A0A0H4P667_9BACT</name>
<dbReference type="InterPro" id="IPR050845">
    <property type="entry name" value="Cu-binding_ET"/>
</dbReference>
<proteinExistence type="predicted"/>
<evidence type="ECO:0000313" key="8">
    <source>
        <dbReference type="Proteomes" id="UP000036520"/>
    </source>
</evidence>